<comment type="caution">
    <text evidence="6">The sequence shown here is derived from an EMBL/GenBank/DDBJ whole genome shotgun (WGS) entry which is preliminary data.</text>
</comment>
<keyword evidence="1" id="KW-0880">Kelch repeat</keyword>
<sequence>MEEIRKEIDVGDWHSNLPHDEWTQLTVPGSRASARYKHAAVVVDEKLCIVGGSRNGRYLSDVQVFDLRSLTWDSLKLKTEDGDGSLGEAFPAISDHRMTKWGHKLLLIGGYSKNQSDNMSVRFIDLETHLCGVVEASGNVPVSRGGHSITLVGSRVFVFGGEDKKRRLLNDLHVLDLETMTWDVVETSQTLPVPRFDHTAATHSDRYLLIFGGCSHSIFFNDLYILDLQTMEWSQPHVQGDDVTPRAGHAGITIDENWYIVGGGDNSTGCLETLVLNMSKLVWSTSTHVGARHPLASEGLSVCSASVFGENILVAFGGYNGKYNNDIFVMRLKPGESSSHPKIFKSPAAAAAAASVTAAYAIAKSDSSDFPPPPANPTLNGTGNSFPERDIRNTIDSIKEEKRTLESSVAETQVENSKLREKIDEVNSTHAELSQELQSVQGQLISERSRCFKLEAQIAELQKALESGQSIEAEVEMLRKQKLASDEREDGTVKKQGWGWETMVPILKLTESRRTHKQMKINIALVAGTPPVLFTEELIPSSRWTKPKERTTLRLMFLSYDQPISAARVMFEILIIPAVT</sequence>
<dbReference type="AlphaFoldDB" id="A0A8S9PN34"/>
<evidence type="ECO:0000256" key="1">
    <source>
        <dbReference type="ARBA" id="ARBA00022441"/>
    </source>
</evidence>
<evidence type="ECO:0000259" key="5">
    <source>
        <dbReference type="Pfam" id="PF24922"/>
    </source>
</evidence>
<dbReference type="PANTHER" id="PTHR46093:SF5">
    <property type="entry name" value="OS02G0822800 PROTEIN"/>
    <property type="match status" value="1"/>
</dbReference>
<name>A0A8S9PN34_BRACR</name>
<evidence type="ECO:0000313" key="7">
    <source>
        <dbReference type="Proteomes" id="UP000712600"/>
    </source>
</evidence>
<evidence type="ECO:0000313" key="6">
    <source>
        <dbReference type="EMBL" id="KAF3514327.1"/>
    </source>
</evidence>
<dbReference type="Pfam" id="PF24922">
    <property type="entry name" value="ACBP4_C"/>
    <property type="match status" value="1"/>
</dbReference>
<dbReference type="Pfam" id="PF24681">
    <property type="entry name" value="Kelch_KLHDC2_KLHL20_DRC7"/>
    <property type="match status" value="1"/>
</dbReference>
<dbReference type="EMBL" id="QGKX02001521">
    <property type="protein sequence ID" value="KAF3514327.1"/>
    <property type="molecule type" value="Genomic_DNA"/>
</dbReference>
<dbReference type="Gene3D" id="2.120.10.80">
    <property type="entry name" value="Kelch-type beta propeller"/>
    <property type="match status" value="2"/>
</dbReference>
<evidence type="ECO:0000256" key="2">
    <source>
        <dbReference type="ARBA" id="ARBA00022737"/>
    </source>
</evidence>
<dbReference type="InterPro" id="IPR011043">
    <property type="entry name" value="Gal_Oxase/kelch_b-propeller"/>
</dbReference>
<accession>A0A8S9PN34</accession>
<evidence type="ECO:0000256" key="4">
    <source>
        <dbReference type="SAM" id="MobiDB-lite"/>
    </source>
</evidence>
<evidence type="ECO:0000256" key="3">
    <source>
        <dbReference type="SAM" id="Coils"/>
    </source>
</evidence>
<dbReference type="PANTHER" id="PTHR46093">
    <property type="entry name" value="ACYL-COA-BINDING DOMAIN-CONTAINING PROTEIN 5"/>
    <property type="match status" value="1"/>
</dbReference>
<protein>
    <recommendedName>
        <fullName evidence="5">Acyl-CoA-binding domain-containing protein</fullName>
    </recommendedName>
</protein>
<proteinExistence type="predicted"/>
<keyword evidence="3" id="KW-0175">Coiled coil</keyword>
<feature type="region of interest" description="Disordered" evidence="4">
    <location>
        <begin position="365"/>
        <end position="389"/>
    </location>
</feature>
<dbReference type="Pfam" id="PF01344">
    <property type="entry name" value="Kelch_1"/>
    <property type="match status" value="1"/>
</dbReference>
<dbReference type="Proteomes" id="UP000712600">
    <property type="component" value="Unassembled WGS sequence"/>
</dbReference>
<feature type="domain" description="Acyl-CoA-binding" evidence="5">
    <location>
        <begin position="393"/>
        <end position="490"/>
    </location>
</feature>
<organism evidence="6 7">
    <name type="scientific">Brassica cretica</name>
    <name type="common">Mustard</name>
    <dbReference type="NCBI Taxonomy" id="69181"/>
    <lineage>
        <taxon>Eukaryota</taxon>
        <taxon>Viridiplantae</taxon>
        <taxon>Streptophyta</taxon>
        <taxon>Embryophyta</taxon>
        <taxon>Tracheophyta</taxon>
        <taxon>Spermatophyta</taxon>
        <taxon>Magnoliopsida</taxon>
        <taxon>eudicotyledons</taxon>
        <taxon>Gunneridae</taxon>
        <taxon>Pentapetalae</taxon>
        <taxon>rosids</taxon>
        <taxon>malvids</taxon>
        <taxon>Brassicales</taxon>
        <taxon>Brassicaceae</taxon>
        <taxon>Brassiceae</taxon>
        <taxon>Brassica</taxon>
    </lineage>
</organism>
<reference evidence="6" key="1">
    <citation type="submission" date="2019-12" db="EMBL/GenBank/DDBJ databases">
        <title>Genome sequencing and annotation of Brassica cretica.</title>
        <authorList>
            <person name="Studholme D.J."/>
            <person name="Sarris P."/>
        </authorList>
    </citation>
    <scope>NUCLEOTIDE SEQUENCE</scope>
    <source>
        <strain evidence="6">PFS-109/04</strain>
        <tissue evidence="6">Leaf</tissue>
    </source>
</reference>
<keyword evidence="2" id="KW-0677">Repeat</keyword>
<dbReference type="SUPFAM" id="SSF50965">
    <property type="entry name" value="Galactose oxidase, central domain"/>
    <property type="match status" value="1"/>
</dbReference>
<gene>
    <name evidence="6" type="ORF">F2Q69_00000175</name>
</gene>
<dbReference type="InterPro" id="IPR015915">
    <property type="entry name" value="Kelch-typ_b-propeller"/>
</dbReference>
<dbReference type="InterPro" id="IPR056819">
    <property type="entry name" value="ACBP4-6_C"/>
</dbReference>
<feature type="coiled-coil region" evidence="3">
    <location>
        <begin position="395"/>
        <end position="481"/>
    </location>
</feature>
<dbReference type="InterPro" id="IPR006652">
    <property type="entry name" value="Kelch_1"/>
</dbReference>